<keyword evidence="4 10" id="KW-1133">Transmembrane helix</keyword>
<keyword evidence="6" id="KW-0564">Palmitate</keyword>
<dbReference type="InterPro" id="IPR001594">
    <property type="entry name" value="Palmitoyltrfase_DHHC"/>
</dbReference>
<protein>
    <recommendedName>
        <fullName evidence="10">Palmitoyltransferase</fullName>
        <ecNumber evidence="10">2.3.1.225</ecNumber>
    </recommendedName>
</protein>
<sequence length="387" mass="44489">MTPLSWALLILIIFFSFVFVLLMGPSRRFRDGPIGKLYQFLAYDALRIFRASAKNLLGERNYEYLNNLYSWILFGRNPLAQLVYLTLLTIGVTIFLIYGWPHVPGPFVHWLNVYTIPPTILGTYGAFARICFSDPGVIGKFNVKKACEVYEYDRLLFHPKDCSTCKIQKPARSKHCSMCGSCVARQDHHCIWVNNCVGQKNHRYFLMFLFATMFIAFYATLVIFLIFLGKIHERGLDNYHYTNRSGETYRVPMYKVFIYMLHQNVLLGALGIFAILTGVIILVFTVGHVLTILNGTSTNESLKWEDINELVNKGKVFRNDAVASSEDTSRQTIIIDRKSSESHSEEPPFDADEPPKRTQIKSLEELDNLYDYGIWGNLKDVLFPRPL</sequence>
<evidence type="ECO:0000256" key="5">
    <source>
        <dbReference type="ARBA" id="ARBA00023136"/>
    </source>
</evidence>
<organism evidence="13 14">
    <name type="scientific">Basidiobolus ranarum</name>
    <dbReference type="NCBI Taxonomy" id="34480"/>
    <lineage>
        <taxon>Eukaryota</taxon>
        <taxon>Fungi</taxon>
        <taxon>Fungi incertae sedis</taxon>
        <taxon>Zoopagomycota</taxon>
        <taxon>Entomophthoromycotina</taxon>
        <taxon>Basidiobolomycetes</taxon>
        <taxon>Basidiobolales</taxon>
        <taxon>Basidiobolaceae</taxon>
        <taxon>Basidiobolus</taxon>
    </lineage>
</organism>
<keyword evidence="8 10" id="KW-0012">Acyltransferase</keyword>
<reference evidence="13 14" key="1">
    <citation type="submission" date="2023-04" db="EMBL/GenBank/DDBJ databases">
        <title>Genome of Basidiobolus ranarum AG-B5.</title>
        <authorList>
            <person name="Stajich J.E."/>
            <person name="Carter-House D."/>
            <person name="Gryganskyi A."/>
        </authorList>
    </citation>
    <scope>NUCLEOTIDE SEQUENCE [LARGE SCALE GENOMIC DNA]</scope>
    <source>
        <strain evidence="13 14">AG-B5</strain>
    </source>
</reference>
<feature type="domain" description="Palmitoyltransferase DHHC" evidence="12">
    <location>
        <begin position="160"/>
        <end position="304"/>
    </location>
</feature>
<keyword evidence="14" id="KW-1185">Reference proteome</keyword>
<evidence type="ECO:0000256" key="7">
    <source>
        <dbReference type="ARBA" id="ARBA00023288"/>
    </source>
</evidence>
<dbReference type="Proteomes" id="UP001479436">
    <property type="component" value="Unassembled WGS sequence"/>
</dbReference>
<evidence type="ECO:0000256" key="10">
    <source>
        <dbReference type="RuleBase" id="RU079119"/>
    </source>
</evidence>
<keyword evidence="3 10" id="KW-0812">Transmembrane</keyword>
<evidence type="ECO:0000313" key="14">
    <source>
        <dbReference type="Proteomes" id="UP001479436"/>
    </source>
</evidence>
<feature type="transmembrane region" description="Helical" evidence="10">
    <location>
        <begin position="204"/>
        <end position="228"/>
    </location>
</feature>
<name>A0ABR2WWH0_9FUNG</name>
<accession>A0ABR2WWH0</accession>
<keyword evidence="5 10" id="KW-0472">Membrane</keyword>
<evidence type="ECO:0000256" key="4">
    <source>
        <dbReference type="ARBA" id="ARBA00022989"/>
    </source>
</evidence>
<keyword evidence="2 10" id="KW-0808">Transferase</keyword>
<feature type="transmembrane region" description="Helical" evidence="10">
    <location>
        <begin position="82"/>
        <end position="100"/>
    </location>
</feature>
<evidence type="ECO:0000256" key="11">
    <source>
        <dbReference type="SAM" id="MobiDB-lite"/>
    </source>
</evidence>
<dbReference type="EMBL" id="JASJQH010000221">
    <property type="protein sequence ID" value="KAK9765821.1"/>
    <property type="molecule type" value="Genomic_DNA"/>
</dbReference>
<feature type="transmembrane region" description="Helical" evidence="10">
    <location>
        <begin position="265"/>
        <end position="290"/>
    </location>
</feature>
<evidence type="ECO:0000256" key="3">
    <source>
        <dbReference type="ARBA" id="ARBA00022692"/>
    </source>
</evidence>
<dbReference type="EC" id="2.3.1.225" evidence="10"/>
<comment type="caution">
    <text evidence="13">The sequence shown here is derived from an EMBL/GenBank/DDBJ whole genome shotgun (WGS) entry which is preliminary data.</text>
</comment>
<comment type="domain">
    <text evidence="10">The DHHC domain is required for palmitoyltransferase activity.</text>
</comment>
<evidence type="ECO:0000256" key="2">
    <source>
        <dbReference type="ARBA" id="ARBA00022679"/>
    </source>
</evidence>
<dbReference type="PANTHER" id="PTHR22883:SF483">
    <property type="entry name" value="PALMITOYLTRANSFERASE"/>
    <property type="match status" value="1"/>
</dbReference>
<gene>
    <name evidence="13" type="primary">SWF1_1</name>
    <name evidence="13" type="ORF">K7432_005538</name>
</gene>
<dbReference type="InterPro" id="IPR039859">
    <property type="entry name" value="PFA4/ZDH16/20/ERF2-like"/>
</dbReference>
<dbReference type="Pfam" id="PF01529">
    <property type="entry name" value="DHHC"/>
    <property type="match status" value="1"/>
</dbReference>
<comment type="similarity">
    <text evidence="10">Belongs to the DHHC palmitoyltransferase family.</text>
</comment>
<evidence type="ECO:0000259" key="12">
    <source>
        <dbReference type="Pfam" id="PF01529"/>
    </source>
</evidence>
<dbReference type="SUPFAM" id="SSF161245">
    <property type="entry name" value="Zinc hairpin stack"/>
    <property type="match status" value="1"/>
</dbReference>
<evidence type="ECO:0000313" key="13">
    <source>
        <dbReference type="EMBL" id="KAK9765821.1"/>
    </source>
</evidence>
<evidence type="ECO:0000256" key="6">
    <source>
        <dbReference type="ARBA" id="ARBA00023139"/>
    </source>
</evidence>
<feature type="transmembrane region" description="Helical" evidence="10">
    <location>
        <begin position="6"/>
        <end position="24"/>
    </location>
</feature>
<comment type="catalytic activity">
    <reaction evidence="9 10">
        <text>L-cysteinyl-[protein] + hexadecanoyl-CoA = S-hexadecanoyl-L-cysteinyl-[protein] + CoA</text>
        <dbReference type="Rhea" id="RHEA:36683"/>
        <dbReference type="Rhea" id="RHEA-COMP:10131"/>
        <dbReference type="Rhea" id="RHEA-COMP:11032"/>
        <dbReference type="ChEBI" id="CHEBI:29950"/>
        <dbReference type="ChEBI" id="CHEBI:57287"/>
        <dbReference type="ChEBI" id="CHEBI:57379"/>
        <dbReference type="ChEBI" id="CHEBI:74151"/>
        <dbReference type="EC" id="2.3.1.225"/>
    </reaction>
</comment>
<dbReference type="PANTHER" id="PTHR22883">
    <property type="entry name" value="ZINC FINGER DHHC DOMAIN CONTAINING PROTEIN"/>
    <property type="match status" value="1"/>
</dbReference>
<keyword evidence="7" id="KW-0449">Lipoprotein</keyword>
<proteinExistence type="inferred from homology"/>
<comment type="subcellular location">
    <subcellularLocation>
        <location evidence="1">Membrane</location>
        <topology evidence="1">Multi-pass membrane protein</topology>
    </subcellularLocation>
</comment>
<feature type="region of interest" description="Disordered" evidence="11">
    <location>
        <begin position="338"/>
        <end position="357"/>
    </location>
</feature>
<dbReference type="GO" id="GO:0019706">
    <property type="term" value="F:protein-cysteine S-palmitoyltransferase activity"/>
    <property type="evidence" value="ECO:0007669"/>
    <property type="project" value="UniProtKB-EC"/>
</dbReference>
<evidence type="ECO:0000256" key="9">
    <source>
        <dbReference type="ARBA" id="ARBA00048048"/>
    </source>
</evidence>
<dbReference type="InterPro" id="IPR037275">
    <property type="entry name" value="Znf_CTCHY_sf"/>
</dbReference>
<dbReference type="PROSITE" id="PS50216">
    <property type="entry name" value="DHHC"/>
    <property type="match status" value="1"/>
</dbReference>
<evidence type="ECO:0000256" key="8">
    <source>
        <dbReference type="ARBA" id="ARBA00023315"/>
    </source>
</evidence>
<evidence type="ECO:0000256" key="1">
    <source>
        <dbReference type="ARBA" id="ARBA00004141"/>
    </source>
</evidence>